<sequence>MSSMKSILEKVRKFLIYDLWRIDPHELTRWRVFWLRQAQIFWLVVRDFTADNCMLRASALTYATLLSIVPLLALMFSLLKGLGVQNVLEPFLINNLAIGSQEVVGEIFRYIENTQFGRLGAIGLIVLVLTVLALLSNIEKSFNHIWRVHETRTLMRRFADYFSVVLLSPLLILAAVSISTSLQSQTLVLKLLETAYVGEALLLLFKLIPFVVMWAAFIFLYLFMPNTRVRIQAALVGGIVGGTLWQLLQWGYVHFQVGVGKYNAIYGTMAALPIFIVWLYLSWMIVLFGVELTYAIQNIGTVRQNLGAEKINFLCRQQLALTILILTGEIFYRGEPAWGREQIGEDLKLPPRVLSELLDDMVRLNLMAVLCDESGEHLRYQPGRALDALTVQGLFRELREDGATYPQNFRLPTRELVNDLEVKMQQAEEGVLGELTVQDLVLQRVAEKEKQQGEG</sequence>
<keyword evidence="2" id="KW-1003">Cell membrane</keyword>
<organism evidence="7 8">
    <name type="scientific">Syntrophotalea acetylenivorans</name>
    <dbReference type="NCBI Taxonomy" id="1842532"/>
    <lineage>
        <taxon>Bacteria</taxon>
        <taxon>Pseudomonadati</taxon>
        <taxon>Thermodesulfobacteriota</taxon>
        <taxon>Desulfuromonadia</taxon>
        <taxon>Desulfuromonadales</taxon>
        <taxon>Syntrophotaleaceae</taxon>
        <taxon>Syntrophotalea</taxon>
    </lineage>
</organism>
<dbReference type="AlphaFoldDB" id="A0A1L3GKS6"/>
<evidence type="ECO:0000256" key="3">
    <source>
        <dbReference type="ARBA" id="ARBA00022692"/>
    </source>
</evidence>
<keyword evidence="8" id="KW-1185">Reference proteome</keyword>
<feature type="transmembrane region" description="Helical" evidence="6">
    <location>
        <begin position="264"/>
        <end position="290"/>
    </location>
</feature>
<feature type="transmembrane region" description="Helical" evidence="6">
    <location>
        <begin position="200"/>
        <end position="224"/>
    </location>
</feature>
<dbReference type="PANTHER" id="PTHR30213:SF0">
    <property type="entry name" value="UPF0761 MEMBRANE PROTEIN YIHY"/>
    <property type="match status" value="1"/>
</dbReference>
<dbReference type="KEGG" id="pef:A7E78_00955"/>
<evidence type="ECO:0000256" key="1">
    <source>
        <dbReference type="ARBA" id="ARBA00004651"/>
    </source>
</evidence>
<feature type="transmembrane region" description="Helical" evidence="6">
    <location>
        <begin position="231"/>
        <end position="252"/>
    </location>
</feature>
<keyword evidence="5 6" id="KW-0472">Membrane</keyword>
<gene>
    <name evidence="7" type="ORF">A7E78_00955</name>
</gene>
<accession>A0A1L3GKS6</accession>
<dbReference type="RefSeq" id="WP_072282514.1">
    <property type="nucleotide sequence ID" value="NZ_CP015519.1"/>
</dbReference>
<dbReference type="PANTHER" id="PTHR30213">
    <property type="entry name" value="INNER MEMBRANE PROTEIN YHJD"/>
    <property type="match status" value="1"/>
</dbReference>
<proteinExistence type="predicted"/>
<evidence type="ECO:0000256" key="2">
    <source>
        <dbReference type="ARBA" id="ARBA00022475"/>
    </source>
</evidence>
<dbReference type="Proteomes" id="UP000182517">
    <property type="component" value="Chromosome"/>
</dbReference>
<evidence type="ECO:0000313" key="7">
    <source>
        <dbReference type="EMBL" id="APG26553.1"/>
    </source>
</evidence>
<keyword evidence="3 6" id="KW-0812">Transmembrane</keyword>
<reference evidence="7 8" key="1">
    <citation type="journal article" date="2017" name="Genome Announc.">
        <title>Complete Genome Sequences of Two Acetylene-Fermenting Pelobacter acetylenicus Strains.</title>
        <authorList>
            <person name="Sutton J.M."/>
            <person name="Baesman S.M."/>
            <person name="Fierst J.L."/>
            <person name="Poret-Peterson A.T."/>
            <person name="Oremland R.S."/>
            <person name="Dunlap D.S."/>
            <person name="Akob D.M."/>
        </authorList>
    </citation>
    <scope>NUCLEOTIDE SEQUENCE [LARGE SCALE GENOMIC DNA]</scope>
    <source>
        <strain evidence="7 8">SFB93</strain>
    </source>
</reference>
<feature type="transmembrane region" description="Helical" evidence="6">
    <location>
        <begin position="59"/>
        <end position="79"/>
    </location>
</feature>
<evidence type="ECO:0000256" key="5">
    <source>
        <dbReference type="ARBA" id="ARBA00023136"/>
    </source>
</evidence>
<dbReference type="EMBL" id="CP015519">
    <property type="protein sequence ID" value="APG26553.1"/>
    <property type="molecule type" value="Genomic_DNA"/>
</dbReference>
<feature type="transmembrane region" description="Helical" evidence="6">
    <location>
        <begin position="119"/>
        <end position="138"/>
    </location>
</feature>
<dbReference type="NCBIfam" id="TIGR00765">
    <property type="entry name" value="yihY_not_rbn"/>
    <property type="match status" value="1"/>
</dbReference>
<evidence type="ECO:0000256" key="4">
    <source>
        <dbReference type="ARBA" id="ARBA00022989"/>
    </source>
</evidence>
<comment type="subcellular location">
    <subcellularLocation>
        <location evidence="1">Cell membrane</location>
        <topology evidence="1">Multi-pass membrane protein</topology>
    </subcellularLocation>
</comment>
<dbReference type="InterPro" id="IPR017039">
    <property type="entry name" value="Virul_fac_BrkB"/>
</dbReference>
<protein>
    <submittedName>
        <fullName evidence="7">Ribonuclease BN-like protein</fullName>
    </submittedName>
</protein>
<evidence type="ECO:0000313" key="8">
    <source>
        <dbReference type="Proteomes" id="UP000182517"/>
    </source>
</evidence>
<name>A0A1L3GKS6_9BACT</name>
<evidence type="ECO:0000256" key="6">
    <source>
        <dbReference type="SAM" id="Phobius"/>
    </source>
</evidence>
<dbReference type="STRING" id="1842532.A7E78_00955"/>
<feature type="transmembrane region" description="Helical" evidence="6">
    <location>
        <begin position="158"/>
        <end position="180"/>
    </location>
</feature>
<dbReference type="Pfam" id="PF03631">
    <property type="entry name" value="Virul_fac_BrkB"/>
    <property type="match status" value="1"/>
</dbReference>
<dbReference type="GO" id="GO:0005886">
    <property type="term" value="C:plasma membrane"/>
    <property type="evidence" value="ECO:0007669"/>
    <property type="project" value="UniProtKB-SubCell"/>
</dbReference>
<keyword evidence="4 6" id="KW-1133">Transmembrane helix</keyword>